<evidence type="ECO:0000256" key="13">
    <source>
        <dbReference type="SAM" id="Phobius"/>
    </source>
</evidence>
<dbReference type="InterPro" id="IPR001460">
    <property type="entry name" value="PCN-bd_Tpept"/>
</dbReference>
<dbReference type="Gene3D" id="3.40.710.10">
    <property type="entry name" value="DD-peptidase/beta-lactamase superfamily"/>
    <property type="match status" value="1"/>
</dbReference>
<keyword evidence="12" id="KW-0961">Cell wall biogenesis/degradation</keyword>
<dbReference type="Pfam" id="PF00905">
    <property type="entry name" value="Transpeptidase"/>
    <property type="match status" value="1"/>
</dbReference>
<keyword evidence="4" id="KW-0997">Cell inner membrane</keyword>
<dbReference type="Pfam" id="PF03717">
    <property type="entry name" value="PBP_dimer"/>
    <property type="match status" value="1"/>
</dbReference>
<dbReference type="Gene3D" id="3.30.1390.30">
    <property type="entry name" value="Penicillin-binding protein 2a, domain 3"/>
    <property type="match status" value="1"/>
</dbReference>
<dbReference type="EC" id="3.4.16.4" evidence="16"/>
<dbReference type="GO" id="GO:0008360">
    <property type="term" value="P:regulation of cell shape"/>
    <property type="evidence" value="ECO:0007669"/>
    <property type="project" value="UniProtKB-KW"/>
</dbReference>
<dbReference type="NCBIfam" id="TIGR03423">
    <property type="entry name" value="pbp2_mrdA"/>
    <property type="match status" value="1"/>
</dbReference>
<evidence type="ECO:0000256" key="5">
    <source>
        <dbReference type="ARBA" id="ARBA00022670"/>
    </source>
</evidence>
<evidence type="ECO:0000256" key="2">
    <source>
        <dbReference type="ARBA" id="ARBA00004236"/>
    </source>
</evidence>
<dbReference type="GO" id="GO:0071972">
    <property type="term" value="F:peptidoglycan L,D-transpeptidase activity"/>
    <property type="evidence" value="ECO:0007669"/>
    <property type="project" value="TreeGrafter"/>
</dbReference>
<evidence type="ECO:0000256" key="9">
    <source>
        <dbReference type="ARBA" id="ARBA00022984"/>
    </source>
</evidence>
<dbReference type="AlphaFoldDB" id="A0A3B0X7N2"/>
<evidence type="ECO:0000256" key="4">
    <source>
        <dbReference type="ARBA" id="ARBA00022519"/>
    </source>
</evidence>
<feature type="transmembrane region" description="Helical" evidence="13">
    <location>
        <begin position="21"/>
        <end position="41"/>
    </location>
</feature>
<evidence type="ECO:0000256" key="7">
    <source>
        <dbReference type="ARBA" id="ARBA00022801"/>
    </source>
</evidence>
<dbReference type="GO" id="GO:0009002">
    <property type="term" value="F:serine-type D-Ala-D-Ala carboxypeptidase activity"/>
    <property type="evidence" value="ECO:0007669"/>
    <property type="project" value="UniProtKB-EC"/>
</dbReference>
<evidence type="ECO:0000256" key="8">
    <source>
        <dbReference type="ARBA" id="ARBA00022960"/>
    </source>
</evidence>
<dbReference type="GO" id="GO:0071555">
    <property type="term" value="P:cell wall organization"/>
    <property type="evidence" value="ECO:0007669"/>
    <property type="project" value="UniProtKB-KW"/>
</dbReference>
<keyword evidence="11 13" id="KW-0472">Membrane</keyword>
<evidence type="ECO:0000256" key="11">
    <source>
        <dbReference type="ARBA" id="ARBA00023136"/>
    </source>
</evidence>
<dbReference type="GO" id="GO:0005886">
    <property type="term" value="C:plasma membrane"/>
    <property type="evidence" value="ECO:0007669"/>
    <property type="project" value="UniProtKB-SubCell"/>
</dbReference>
<dbReference type="HAMAP" id="MF_02081">
    <property type="entry name" value="MrdA_transpept"/>
    <property type="match status" value="1"/>
</dbReference>
<dbReference type="Gene3D" id="3.90.1310.10">
    <property type="entry name" value="Penicillin-binding protein 2a (Domain 2)"/>
    <property type="match status" value="1"/>
</dbReference>
<keyword evidence="3" id="KW-1003">Cell membrane</keyword>
<name>A0A3B0X7N2_9ZZZZ</name>
<dbReference type="InterPro" id="IPR017790">
    <property type="entry name" value="Penicillin-binding_protein_2"/>
</dbReference>
<accession>A0A3B0X7N2</accession>
<sequence>MPRHAVIKDHMLESLLFQRRALAAAVFSVLLLLVLLSRLVYLQFFEFSHFSSLSEDNRVRITPVVPNRGLIYDRNGVVLAENRPSYQLELIPEQIEDMQQTLLELGEIVTLDEDVLKRFDKLLKRSRKFEAVALRTKLSDEEVAKLAVNRHRFPGVDVNARLGRYYPLGKHMAHVIGYVGRIDEAELRRVDQTNYKGSTHIGKTGLERFYEGQLHGTVGYKNIEVNVQGRELRVLKKTLPVPGNNLWLTLDVRLQLVAESVLKGYTGSIVVMKPGTGEVLAMASMPGFDPNLFVHGISYKNYKGLRDSPDRPLFNRAIMGQYPPGSTIKPFMGLGGLENKSIGYKEQINCTGYYMLPNDERRYRDWKRAGHGHVNMDDSMAQSCDVYYYELAYRMGIDRIHAFLNKFGFGEKTGIDLLGERSGLMPSREWKRRIKNKAWYPGETLITGIGQGYMLATPLQLASATSIIAMRGKSTQVHLLSAVEEQGSSEKITIEWPGREPIKLQRTENWARAINGMVRVMHGPRGTARKSAAGLDFKIAGKTGTAQVFGIAQDARYDEKTIAKKLRDHALFITFAPYDKPEIVIAVIAENGGHGSGVAAPIARKVIDEWLRIKKEDQARLKSAAKASQLKATQKKAGTR</sequence>
<dbReference type="InterPro" id="IPR050515">
    <property type="entry name" value="Beta-lactam/transpept"/>
</dbReference>
<evidence type="ECO:0000256" key="1">
    <source>
        <dbReference type="ARBA" id="ARBA00004167"/>
    </source>
</evidence>
<dbReference type="SUPFAM" id="SSF56601">
    <property type="entry name" value="beta-lactamase/transpeptidase-like"/>
    <property type="match status" value="1"/>
</dbReference>
<keyword evidence="6 13" id="KW-0812">Transmembrane</keyword>
<dbReference type="PANTHER" id="PTHR30627:SF2">
    <property type="entry name" value="PEPTIDOGLYCAN D,D-TRANSPEPTIDASE MRDA"/>
    <property type="match status" value="1"/>
</dbReference>
<feature type="domain" description="Penicillin-binding protein transpeptidase" evidence="14">
    <location>
        <begin position="267"/>
        <end position="607"/>
    </location>
</feature>
<evidence type="ECO:0000259" key="15">
    <source>
        <dbReference type="Pfam" id="PF03717"/>
    </source>
</evidence>
<dbReference type="GO" id="GO:0006508">
    <property type="term" value="P:proteolysis"/>
    <property type="evidence" value="ECO:0007669"/>
    <property type="project" value="UniProtKB-KW"/>
</dbReference>
<evidence type="ECO:0000259" key="14">
    <source>
        <dbReference type="Pfam" id="PF00905"/>
    </source>
</evidence>
<comment type="subcellular location">
    <subcellularLocation>
        <location evidence="2">Cell membrane</location>
    </subcellularLocation>
    <subcellularLocation>
        <location evidence="1">Membrane</location>
        <topology evidence="1">Single-pass membrane protein</topology>
    </subcellularLocation>
</comment>
<evidence type="ECO:0000256" key="6">
    <source>
        <dbReference type="ARBA" id="ARBA00022692"/>
    </source>
</evidence>
<protein>
    <submittedName>
        <fullName evidence="16">Peptidoglycan D,D-transpeptidase MrdA</fullName>
        <ecNumber evidence="16">3.4.16.4</ecNumber>
    </submittedName>
</protein>
<evidence type="ECO:0000313" key="16">
    <source>
        <dbReference type="EMBL" id="VAW64298.1"/>
    </source>
</evidence>
<keyword evidence="8" id="KW-0133">Cell shape</keyword>
<feature type="domain" description="Penicillin-binding protein dimerisation" evidence="15">
    <location>
        <begin position="64"/>
        <end position="235"/>
    </location>
</feature>
<dbReference type="InterPro" id="IPR005311">
    <property type="entry name" value="PBP_dimer"/>
</dbReference>
<dbReference type="InterPro" id="IPR036138">
    <property type="entry name" value="PBP_dimer_sf"/>
</dbReference>
<dbReference type="InterPro" id="IPR012338">
    <property type="entry name" value="Beta-lactam/transpept-like"/>
</dbReference>
<gene>
    <name evidence="16" type="ORF">MNBD_GAMMA11-2443</name>
</gene>
<dbReference type="GO" id="GO:0008658">
    <property type="term" value="F:penicillin binding"/>
    <property type="evidence" value="ECO:0007669"/>
    <property type="project" value="InterPro"/>
</dbReference>
<keyword evidence="5" id="KW-0645">Protease</keyword>
<keyword evidence="9" id="KW-0573">Peptidoglycan synthesis</keyword>
<keyword evidence="10 13" id="KW-1133">Transmembrane helix</keyword>
<evidence type="ECO:0000256" key="12">
    <source>
        <dbReference type="ARBA" id="ARBA00023316"/>
    </source>
</evidence>
<dbReference type="GO" id="GO:0009252">
    <property type="term" value="P:peptidoglycan biosynthetic process"/>
    <property type="evidence" value="ECO:0007669"/>
    <property type="project" value="UniProtKB-KW"/>
</dbReference>
<dbReference type="EMBL" id="UOFG01000226">
    <property type="protein sequence ID" value="VAW64298.1"/>
    <property type="molecule type" value="Genomic_DNA"/>
</dbReference>
<keyword evidence="16" id="KW-0121">Carboxypeptidase</keyword>
<dbReference type="PANTHER" id="PTHR30627">
    <property type="entry name" value="PEPTIDOGLYCAN D,D-TRANSPEPTIDASE"/>
    <property type="match status" value="1"/>
</dbReference>
<reference evidence="16" key="1">
    <citation type="submission" date="2018-06" db="EMBL/GenBank/DDBJ databases">
        <authorList>
            <person name="Zhirakovskaya E."/>
        </authorList>
    </citation>
    <scope>NUCLEOTIDE SEQUENCE</scope>
</reference>
<proteinExistence type="inferred from homology"/>
<keyword evidence="7 16" id="KW-0378">Hydrolase</keyword>
<evidence type="ECO:0000256" key="10">
    <source>
        <dbReference type="ARBA" id="ARBA00022989"/>
    </source>
</evidence>
<evidence type="ECO:0000256" key="3">
    <source>
        <dbReference type="ARBA" id="ARBA00022475"/>
    </source>
</evidence>
<dbReference type="SUPFAM" id="SSF56519">
    <property type="entry name" value="Penicillin binding protein dimerisation domain"/>
    <property type="match status" value="1"/>
</dbReference>
<organism evidence="16">
    <name type="scientific">hydrothermal vent metagenome</name>
    <dbReference type="NCBI Taxonomy" id="652676"/>
    <lineage>
        <taxon>unclassified sequences</taxon>
        <taxon>metagenomes</taxon>
        <taxon>ecological metagenomes</taxon>
    </lineage>
</organism>
<dbReference type="FunFam" id="3.40.710.10:FF:000024">
    <property type="entry name" value="Penicillin-binding protein 2"/>
    <property type="match status" value="1"/>
</dbReference>